<evidence type="ECO:0000313" key="7">
    <source>
        <dbReference type="Proteomes" id="UP001161294"/>
    </source>
</evidence>
<dbReference type="Proteomes" id="UP001161294">
    <property type="component" value="Unassembled WGS sequence"/>
</dbReference>
<dbReference type="PANTHER" id="PTHR22939">
    <property type="entry name" value="SERINE PROTEASE FAMILY S1C HTRA-RELATED"/>
    <property type="match status" value="1"/>
</dbReference>
<reference evidence="6" key="1">
    <citation type="submission" date="2022-09" db="EMBL/GenBank/DDBJ databases">
        <title>Intensive care unit water sources are persistently colonized with multi-drug resistant bacteria and are the site of extensive horizontal gene transfer of antibiotic resistance genes.</title>
        <authorList>
            <person name="Diorio-Toth L."/>
        </authorList>
    </citation>
    <scope>NUCLEOTIDE SEQUENCE</scope>
    <source>
        <strain evidence="6">GD03686</strain>
    </source>
</reference>
<dbReference type="InterPro" id="IPR036034">
    <property type="entry name" value="PDZ_sf"/>
</dbReference>
<dbReference type="EMBL" id="JAOCJW010000007">
    <property type="protein sequence ID" value="MDH2004955.1"/>
    <property type="molecule type" value="Genomic_DNA"/>
</dbReference>
<dbReference type="SMART" id="SM00228">
    <property type="entry name" value="PDZ"/>
    <property type="match status" value="1"/>
</dbReference>
<sequence>MKRYWLLFSQAVTVLLAVYFIVATLQPSWLQRGATYSRAGISLLEAPSEPRTEFAPGSLAAAAQKAMPAVVSINTSKEVRHPRSNDPWFQFFFGDVGPQQQTGLGSGVIVSPAGYILTNNHVVEGADQIAVTLADGRMANASIIGTDPETDLAVLKVELDKLPVIVLGNSDHAVVGDTVLAIGNPFGVGQTVTSGIVSALGRKELGINTFENFIQTDAAINPGNSGGALVDVNGNLLGINTAIYSRSGGSMGIGFAIPVSIAKLVLDGLVKDGKVTRGWIGVEPNELSPELAETFGAKASQGVIITGVLQDAPAARAGMLPGDVITAVQGQVVRNVAEMMTAVAALPPGQVAEFAVLRNGSETTLSITPGVRPAPQRARR</sequence>
<dbReference type="FunFam" id="2.40.10.10:FF:000001">
    <property type="entry name" value="Periplasmic serine protease DegS"/>
    <property type="match status" value="1"/>
</dbReference>
<dbReference type="InterPro" id="IPR009003">
    <property type="entry name" value="Peptidase_S1_PA"/>
</dbReference>
<dbReference type="AlphaFoldDB" id="A0AA42W0D3"/>
<dbReference type="PRINTS" id="PR00834">
    <property type="entry name" value="PROTEASES2C"/>
</dbReference>
<proteinExistence type="inferred from homology"/>
<evidence type="ECO:0000256" key="3">
    <source>
        <dbReference type="ARBA" id="ARBA00022801"/>
    </source>
</evidence>
<dbReference type="Pfam" id="PF13180">
    <property type="entry name" value="PDZ_2"/>
    <property type="match status" value="1"/>
</dbReference>
<accession>A0AA42W0D3</accession>
<dbReference type="RefSeq" id="WP_279851482.1">
    <property type="nucleotide sequence ID" value="NZ_JAOCIA010000006.1"/>
</dbReference>
<dbReference type="PROSITE" id="PS50106">
    <property type="entry name" value="PDZ"/>
    <property type="match status" value="1"/>
</dbReference>
<comment type="caution">
    <text evidence="6">The sequence shown here is derived from an EMBL/GenBank/DDBJ whole genome shotgun (WGS) entry which is preliminary data.</text>
</comment>
<evidence type="ECO:0000256" key="4">
    <source>
        <dbReference type="ARBA" id="ARBA00022825"/>
    </source>
</evidence>
<keyword evidence="4" id="KW-0720">Serine protease</keyword>
<dbReference type="GO" id="GO:0004252">
    <property type="term" value="F:serine-type endopeptidase activity"/>
    <property type="evidence" value="ECO:0007669"/>
    <property type="project" value="InterPro"/>
</dbReference>
<keyword evidence="2" id="KW-0645">Protease</keyword>
<dbReference type="InterPro" id="IPR001940">
    <property type="entry name" value="Peptidase_S1C"/>
</dbReference>
<keyword evidence="3" id="KW-0378">Hydrolase</keyword>
<dbReference type="SUPFAM" id="SSF50156">
    <property type="entry name" value="PDZ domain-like"/>
    <property type="match status" value="1"/>
</dbReference>
<evidence type="ECO:0000313" key="6">
    <source>
        <dbReference type="EMBL" id="MDH2004955.1"/>
    </source>
</evidence>
<dbReference type="PANTHER" id="PTHR22939:SF129">
    <property type="entry name" value="SERINE PROTEASE HTRA2, MITOCHONDRIAL"/>
    <property type="match status" value="1"/>
</dbReference>
<dbReference type="SUPFAM" id="SSF50494">
    <property type="entry name" value="Trypsin-like serine proteases"/>
    <property type="match status" value="1"/>
</dbReference>
<dbReference type="Pfam" id="PF13365">
    <property type="entry name" value="Trypsin_2"/>
    <property type="match status" value="1"/>
</dbReference>
<dbReference type="Gene3D" id="2.30.42.10">
    <property type="match status" value="1"/>
</dbReference>
<protein>
    <submittedName>
        <fullName evidence="6">Trypsin-like peptidase domain-containing protein</fullName>
    </submittedName>
</protein>
<gene>
    <name evidence="6" type="ORF">N5J23_05255</name>
</gene>
<evidence type="ECO:0000256" key="2">
    <source>
        <dbReference type="ARBA" id="ARBA00022670"/>
    </source>
</evidence>
<evidence type="ECO:0000259" key="5">
    <source>
        <dbReference type="PROSITE" id="PS50106"/>
    </source>
</evidence>
<dbReference type="GO" id="GO:0006508">
    <property type="term" value="P:proteolysis"/>
    <property type="evidence" value="ECO:0007669"/>
    <property type="project" value="UniProtKB-KW"/>
</dbReference>
<comment type="similarity">
    <text evidence="1">Belongs to the peptidase S1C family.</text>
</comment>
<name>A0AA42W0D3_9BURK</name>
<dbReference type="InterPro" id="IPR001478">
    <property type="entry name" value="PDZ"/>
</dbReference>
<feature type="domain" description="PDZ" evidence="5">
    <location>
        <begin position="269"/>
        <end position="336"/>
    </location>
</feature>
<dbReference type="Gene3D" id="2.40.10.120">
    <property type="match status" value="1"/>
</dbReference>
<organism evidence="6 7">
    <name type="scientific">Comamonas aquatica</name>
    <dbReference type="NCBI Taxonomy" id="225991"/>
    <lineage>
        <taxon>Bacteria</taxon>
        <taxon>Pseudomonadati</taxon>
        <taxon>Pseudomonadota</taxon>
        <taxon>Betaproteobacteria</taxon>
        <taxon>Burkholderiales</taxon>
        <taxon>Comamonadaceae</taxon>
        <taxon>Comamonas</taxon>
    </lineage>
</organism>
<evidence type="ECO:0000256" key="1">
    <source>
        <dbReference type="ARBA" id="ARBA00010541"/>
    </source>
</evidence>